<feature type="transmembrane region" description="Helical" evidence="1">
    <location>
        <begin position="332"/>
        <end position="349"/>
    </location>
</feature>
<evidence type="ECO:0000313" key="3">
    <source>
        <dbReference type="Proteomes" id="UP000183190"/>
    </source>
</evidence>
<sequence>MTAATTTKANKKKGMFSLRFKSKFSEDMKLFITNLVFQLLCLPVVVGVFLREMYIENNKIVGDDSVLGLFIMIAAIALCLSIAMGIVIPMMNFRYLYNKSLVDMNYSLPLNNRQRFFADFFAGLATYMLPVCIGVIIAGAELLIGSCFIEIKELSELICTAIQLGSIVAAGMLILYTLSVFAITFAGSTFEAIFSIAAVNIMIPTFIYFTWMNIVNAAHFGLNGNSITRNYTFFTTSPIGVFGYIMYADDKGIFVGRGDSSSFTDTLVNSMYLNFMVRILLFMAVLVAVTFLLYKHRKAEDVSKPYVYKAFYYIIMSVGVYCVFSMINMMNISGGSIAAIIISGILWFVMEVIRRRGFKRFWTAVVSFAAASAAVMCIIKVIDLTDGLGRAKVIPSESSVTDVEIDIWGDSDALRENRTFHDKKLIKDVMKLNKELVDRHFDPDKYEYEMSGLNVSNYWEDVAAASTIGNSKDPMYRFDEITIRMTYYTRSGSSIIRQYTIPSEMLTELYCDMYTSEEYAKQVSGEIFRNSLRTDKKENDYDVKLEDAGYCIFNLRDKLGASTSRWFSVEEGRELTEALRKDMASMSVEELKNSEFYCELEGQTINSACVNTVKFFEDHNVKYKKTSEELAEEIDTYSNYLMITRNIEYVFPIVLIKGANYENYYDLYTDNDANYVKNYLGKYYKLDSILSLNTRRRSGSMGYNDKHIEIEDKKAIEALFDIAVPVITGEKVLAEIGYNDVALYIKDEPGNSEIIENAINAMKIYTNSGEYSSDYIEFR</sequence>
<feature type="transmembrane region" description="Helical" evidence="1">
    <location>
        <begin position="231"/>
        <end position="248"/>
    </location>
</feature>
<evidence type="ECO:0000313" key="2">
    <source>
        <dbReference type="EMBL" id="SEH69342.1"/>
    </source>
</evidence>
<organism evidence="2 3">
    <name type="scientific">Ruminococcus flavefaciens</name>
    <dbReference type="NCBI Taxonomy" id="1265"/>
    <lineage>
        <taxon>Bacteria</taxon>
        <taxon>Bacillati</taxon>
        <taxon>Bacillota</taxon>
        <taxon>Clostridia</taxon>
        <taxon>Eubacteriales</taxon>
        <taxon>Oscillospiraceae</taxon>
        <taxon>Ruminococcus</taxon>
    </lineage>
</organism>
<keyword evidence="1" id="KW-0472">Membrane</keyword>
<dbReference type="OrthoDB" id="1815034at2"/>
<evidence type="ECO:0008006" key="4">
    <source>
        <dbReference type="Google" id="ProtNLM"/>
    </source>
</evidence>
<keyword evidence="1" id="KW-1133">Transmembrane helix</keyword>
<feature type="transmembrane region" description="Helical" evidence="1">
    <location>
        <begin position="306"/>
        <end position="326"/>
    </location>
</feature>
<accession>A0A1H6KCX3</accession>
<reference evidence="2 3" key="1">
    <citation type="submission" date="2016-10" db="EMBL/GenBank/DDBJ databases">
        <authorList>
            <person name="de Groot N.N."/>
        </authorList>
    </citation>
    <scope>NUCLEOTIDE SEQUENCE [LARGE SCALE GENOMIC DNA]</scope>
    <source>
        <strain evidence="2 3">YAD2003</strain>
    </source>
</reference>
<feature type="transmembrane region" description="Helical" evidence="1">
    <location>
        <begin position="192"/>
        <end position="211"/>
    </location>
</feature>
<dbReference type="AlphaFoldDB" id="A0A1H6KCX3"/>
<dbReference type="EMBL" id="FNWV01000007">
    <property type="protein sequence ID" value="SEH69342.1"/>
    <property type="molecule type" value="Genomic_DNA"/>
</dbReference>
<protein>
    <recommendedName>
        <fullName evidence="4">ABC-2 type transport system permease protein</fullName>
    </recommendedName>
</protein>
<feature type="transmembrane region" description="Helical" evidence="1">
    <location>
        <begin position="127"/>
        <end position="149"/>
    </location>
</feature>
<name>A0A1H6KCX3_RUMFL</name>
<dbReference type="RefSeq" id="WP_074717268.1">
    <property type="nucleotide sequence ID" value="NZ_FNWV01000007.1"/>
</dbReference>
<proteinExistence type="predicted"/>
<feature type="transmembrane region" description="Helical" evidence="1">
    <location>
        <begin position="361"/>
        <end position="382"/>
    </location>
</feature>
<feature type="transmembrane region" description="Helical" evidence="1">
    <location>
        <begin position="275"/>
        <end position="294"/>
    </location>
</feature>
<gene>
    <name evidence="2" type="ORF">SAMN02910265_02170</name>
</gene>
<dbReference type="Proteomes" id="UP000183190">
    <property type="component" value="Unassembled WGS sequence"/>
</dbReference>
<feature type="transmembrane region" description="Helical" evidence="1">
    <location>
        <begin position="161"/>
        <end position="186"/>
    </location>
</feature>
<keyword evidence="1" id="KW-0812">Transmembrane</keyword>
<feature type="transmembrane region" description="Helical" evidence="1">
    <location>
        <begin position="30"/>
        <end position="54"/>
    </location>
</feature>
<feature type="transmembrane region" description="Helical" evidence="1">
    <location>
        <begin position="66"/>
        <end position="91"/>
    </location>
</feature>
<evidence type="ECO:0000256" key="1">
    <source>
        <dbReference type="SAM" id="Phobius"/>
    </source>
</evidence>